<dbReference type="Proteomes" id="UP000078389">
    <property type="component" value="Unassembled WGS sequence"/>
</dbReference>
<proteinExistence type="predicted"/>
<dbReference type="AlphaFoldDB" id="A0A178HSL8"/>
<dbReference type="RefSeq" id="WP_067458653.1">
    <property type="nucleotide sequence ID" value="NZ_LVVY01000116.1"/>
</dbReference>
<protein>
    <submittedName>
        <fullName evidence="1">Uncharacterized protein</fullName>
    </submittedName>
</protein>
<reference evidence="1 2" key="1">
    <citation type="submission" date="2016-03" db="EMBL/GenBank/DDBJ databases">
        <title>Genome sequencing of Devosia sp. S37.</title>
        <authorList>
            <person name="Mohd Nor M."/>
        </authorList>
    </citation>
    <scope>NUCLEOTIDE SEQUENCE [LARGE SCALE GENOMIC DNA]</scope>
    <source>
        <strain evidence="1 2">S37</strain>
    </source>
</reference>
<dbReference type="OrthoDB" id="100177at2"/>
<accession>A0A178HSL8</accession>
<sequence length="433" mass="47343">MAIAALALTVIPASAFLLWTNFFAENEAESGLGRVWIVVQPVEAEPDTAGDLGGAVGGHLIAQLTRYDGVTVVDAERASLVPSVTGSLLPAAAWSDHYVFSLAASIRLSDENASVRWYLTDMRTHQVMWASDRTMPVGDDAPMAIVQAITGELLGLEGAIPIILDRDHQADFESDYACLAGAQRQIYTEDTLLLDNFATCLARVTRNYPTNGQAWALLSLAYHRQGHFASSFGRDPAPFHVKQQQAALRAGALSPETFFPRMARLAMAYDTGQVAAFDSLANWMLDRYGGDPQLKLLIGKALVSIGRSDQGLPLIAAGLQQIPSMASAGHLMLALDQYVSDNLEAALHYLDEQALPADYRYWLVRTAVLSRAGRVEEAEQAWNSVLLLRPDYDAFVCSDLTHANINPDYYSRIIEDLARIVDDLPDDCRTVSR</sequence>
<keyword evidence="2" id="KW-1185">Reference proteome</keyword>
<comment type="caution">
    <text evidence="1">The sequence shown here is derived from an EMBL/GenBank/DDBJ whole genome shotgun (WGS) entry which is preliminary data.</text>
</comment>
<name>A0A178HSL8_9HYPH</name>
<organism evidence="1 2">
    <name type="scientific">Devosia elaeis</name>
    <dbReference type="NCBI Taxonomy" id="1770058"/>
    <lineage>
        <taxon>Bacteria</taxon>
        <taxon>Pseudomonadati</taxon>
        <taxon>Pseudomonadota</taxon>
        <taxon>Alphaproteobacteria</taxon>
        <taxon>Hyphomicrobiales</taxon>
        <taxon>Devosiaceae</taxon>
        <taxon>Devosia</taxon>
    </lineage>
</organism>
<gene>
    <name evidence="1" type="ORF">A3840_15210</name>
</gene>
<dbReference type="Gene3D" id="1.25.40.10">
    <property type="entry name" value="Tetratricopeptide repeat domain"/>
    <property type="match status" value="1"/>
</dbReference>
<evidence type="ECO:0000313" key="1">
    <source>
        <dbReference type="EMBL" id="OAM75016.1"/>
    </source>
</evidence>
<dbReference type="SUPFAM" id="SSF48452">
    <property type="entry name" value="TPR-like"/>
    <property type="match status" value="1"/>
</dbReference>
<dbReference type="InterPro" id="IPR011990">
    <property type="entry name" value="TPR-like_helical_dom_sf"/>
</dbReference>
<dbReference type="STRING" id="1770058.A3840_15210"/>
<evidence type="ECO:0000313" key="2">
    <source>
        <dbReference type="Proteomes" id="UP000078389"/>
    </source>
</evidence>
<dbReference type="EMBL" id="LVVY01000116">
    <property type="protein sequence ID" value="OAM75016.1"/>
    <property type="molecule type" value="Genomic_DNA"/>
</dbReference>